<evidence type="ECO:0000313" key="5">
    <source>
        <dbReference type="EMBL" id="RCH95195.1"/>
    </source>
</evidence>
<dbReference type="Proteomes" id="UP000253551">
    <property type="component" value="Unassembled WGS sequence"/>
</dbReference>
<keyword evidence="2" id="KW-0285">Flavoprotein</keyword>
<sequence length="268" mass="29189">MAGSVFGGDATVNWSASLKFSKDLDTVCGRIGVTTEGIEHNGPSNILMAGCVKNGAMNTWLHDAHQHENEKAVGVECLVHYNQPICIKADRVVVSAGSLQSPEKVGIFKGDLLTCLSNVAENAEDGYGCNIEGFSPQPSLFSNYVDWRNAVDHKEYMARFEQCASVIILARDKDSIGSVEYGKDENVVTHYILSEHDRKSILEGLIRAANITVASGAREVITAQIGVDFFKFDANEESSVNDPRFLTWIEYGLPDHSASIMSAHQMGS</sequence>
<evidence type="ECO:0000256" key="2">
    <source>
        <dbReference type="ARBA" id="ARBA00022630"/>
    </source>
</evidence>
<keyword evidence="4" id="KW-0560">Oxidoreductase</keyword>
<organism evidence="5 6">
    <name type="scientific">Rhizopus stolonifer</name>
    <name type="common">Rhizopus nigricans</name>
    <dbReference type="NCBI Taxonomy" id="4846"/>
    <lineage>
        <taxon>Eukaryota</taxon>
        <taxon>Fungi</taxon>
        <taxon>Fungi incertae sedis</taxon>
        <taxon>Mucoromycota</taxon>
        <taxon>Mucoromycotina</taxon>
        <taxon>Mucoromycetes</taxon>
        <taxon>Mucorales</taxon>
        <taxon>Mucorineae</taxon>
        <taxon>Rhizopodaceae</taxon>
        <taxon>Rhizopus</taxon>
    </lineage>
</organism>
<comment type="similarity">
    <text evidence="1">Belongs to the GMC oxidoreductase family.</text>
</comment>
<dbReference type="AlphaFoldDB" id="A0A367JZ73"/>
<dbReference type="PANTHER" id="PTHR46056:SF12">
    <property type="entry name" value="LONG-CHAIN-ALCOHOL OXIDASE"/>
    <property type="match status" value="1"/>
</dbReference>
<keyword evidence="3" id="KW-0274">FAD</keyword>
<evidence type="ECO:0000313" key="6">
    <source>
        <dbReference type="Proteomes" id="UP000253551"/>
    </source>
</evidence>
<evidence type="ECO:0000256" key="4">
    <source>
        <dbReference type="ARBA" id="ARBA00023002"/>
    </source>
</evidence>
<feature type="non-terminal residue" evidence="5">
    <location>
        <position position="268"/>
    </location>
</feature>
<comment type="caution">
    <text evidence="5">The sequence shown here is derived from an EMBL/GenBank/DDBJ whole genome shotgun (WGS) entry which is preliminary data.</text>
</comment>
<reference evidence="5 6" key="1">
    <citation type="journal article" date="2018" name="G3 (Bethesda)">
        <title>Phylogenetic and Phylogenomic Definition of Rhizopus Species.</title>
        <authorList>
            <person name="Gryganskyi A.P."/>
            <person name="Golan J."/>
            <person name="Dolatabadi S."/>
            <person name="Mondo S."/>
            <person name="Robb S."/>
            <person name="Idnurm A."/>
            <person name="Muszewska A."/>
            <person name="Steczkiewicz K."/>
            <person name="Masonjones S."/>
            <person name="Liao H.L."/>
            <person name="Gajdeczka M.T."/>
            <person name="Anike F."/>
            <person name="Vuek A."/>
            <person name="Anishchenko I.M."/>
            <person name="Voigt K."/>
            <person name="de Hoog G.S."/>
            <person name="Smith M.E."/>
            <person name="Heitman J."/>
            <person name="Vilgalys R."/>
            <person name="Stajich J.E."/>
        </authorList>
    </citation>
    <scope>NUCLEOTIDE SEQUENCE [LARGE SCALE GENOMIC DNA]</scope>
    <source>
        <strain evidence="5 6">LSU 92-RS-03</strain>
    </source>
</reference>
<protein>
    <recommendedName>
        <fullName evidence="7">Glucose-methanol-choline oxidoreductase N-terminal domain-containing protein</fullName>
    </recommendedName>
</protein>
<name>A0A367JZ73_RHIST</name>
<dbReference type="GO" id="GO:0016491">
    <property type="term" value="F:oxidoreductase activity"/>
    <property type="evidence" value="ECO:0007669"/>
    <property type="project" value="UniProtKB-KW"/>
</dbReference>
<dbReference type="EMBL" id="PJQM01002459">
    <property type="protein sequence ID" value="RCH95195.1"/>
    <property type="molecule type" value="Genomic_DNA"/>
</dbReference>
<keyword evidence="6" id="KW-1185">Reference proteome</keyword>
<dbReference type="OrthoDB" id="269227at2759"/>
<proteinExistence type="inferred from homology"/>
<evidence type="ECO:0000256" key="1">
    <source>
        <dbReference type="ARBA" id="ARBA00010790"/>
    </source>
</evidence>
<evidence type="ECO:0008006" key="7">
    <source>
        <dbReference type="Google" id="ProtNLM"/>
    </source>
</evidence>
<dbReference type="PANTHER" id="PTHR46056">
    <property type="entry name" value="LONG-CHAIN-ALCOHOL OXIDASE"/>
    <property type="match status" value="1"/>
</dbReference>
<evidence type="ECO:0000256" key="3">
    <source>
        <dbReference type="ARBA" id="ARBA00022827"/>
    </source>
</evidence>
<dbReference type="STRING" id="4846.A0A367JZ73"/>
<gene>
    <name evidence="5" type="ORF">CU098_001274</name>
</gene>
<accession>A0A367JZ73</accession>